<evidence type="ECO:0000256" key="1">
    <source>
        <dbReference type="SAM" id="MobiDB-lite"/>
    </source>
</evidence>
<feature type="region of interest" description="Disordered" evidence="1">
    <location>
        <begin position="1"/>
        <end position="28"/>
    </location>
</feature>
<dbReference type="EMBL" id="VSRR010075654">
    <property type="protein sequence ID" value="MPC87806.1"/>
    <property type="molecule type" value="Genomic_DNA"/>
</dbReference>
<comment type="caution">
    <text evidence="2">The sequence shown here is derived from an EMBL/GenBank/DDBJ whole genome shotgun (WGS) entry which is preliminary data.</text>
</comment>
<gene>
    <name evidence="2" type="ORF">E2C01_082682</name>
</gene>
<dbReference type="Proteomes" id="UP000324222">
    <property type="component" value="Unassembled WGS sequence"/>
</dbReference>
<keyword evidence="3" id="KW-1185">Reference proteome</keyword>
<sequence>MSSRSAADEGREEERPSDTRGGANVTWRGATRIVQSKWFVASESRAGLRKTDTLSVRGSRKL</sequence>
<name>A0A5B7J1H0_PORTR</name>
<evidence type="ECO:0000313" key="3">
    <source>
        <dbReference type="Proteomes" id="UP000324222"/>
    </source>
</evidence>
<evidence type="ECO:0000313" key="2">
    <source>
        <dbReference type="EMBL" id="MPC87806.1"/>
    </source>
</evidence>
<proteinExistence type="predicted"/>
<dbReference type="AlphaFoldDB" id="A0A5B7J1H0"/>
<reference evidence="2 3" key="1">
    <citation type="submission" date="2019-05" db="EMBL/GenBank/DDBJ databases">
        <title>Another draft genome of Portunus trituberculatus and its Hox gene families provides insights of decapod evolution.</title>
        <authorList>
            <person name="Jeong J.-H."/>
            <person name="Song I."/>
            <person name="Kim S."/>
            <person name="Choi T."/>
            <person name="Kim D."/>
            <person name="Ryu S."/>
            <person name="Kim W."/>
        </authorList>
    </citation>
    <scope>NUCLEOTIDE SEQUENCE [LARGE SCALE GENOMIC DNA]</scope>
    <source>
        <tissue evidence="2">Muscle</tissue>
    </source>
</reference>
<accession>A0A5B7J1H0</accession>
<feature type="compositionally biased region" description="Basic and acidic residues" evidence="1">
    <location>
        <begin position="1"/>
        <end position="18"/>
    </location>
</feature>
<organism evidence="2 3">
    <name type="scientific">Portunus trituberculatus</name>
    <name type="common">Swimming crab</name>
    <name type="synonym">Neptunus trituberculatus</name>
    <dbReference type="NCBI Taxonomy" id="210409"/>
    <lineage>
        <taxon>Eukaryota</taxon>
        <taxon>Metazoa</taxon>
        <taxon>Ecdysozoa</taxon>
        <taxon>Arthropoda</taxon>
        <taxon>Crustacea</taxon>
        <taxon>Multicrustacea</taxon>
        <taxon>Malacostraca</taxon>
        <taxon>Eumalacostraca</taxon>
        <taxon>Eucarida</taxon>
        <taxon>Decapoda</taxon>
        <taxon>Pleocyemata</taxon>
        <taxon>Brachyura</taxon>
        <taxon>Eubrachyura</taxon>
        <taxon>Portunoidea</taxon>
        <taxon>Portunidae</taxon>
        <taxon>Portuninae</taxon>
        <taxon>Portunus</taxon>
    </lineage>
</organism>
<protein>
    <submittedName>
        <fullName evidence="2">Uncharacterized protein</fullName>
    </submittedName>
</protein>